<sequence length="504" mass="57092">MSTCTETSLSTSGTIPKKLSSCNNLNIIDDNTTLNNKKLSWQQRLFGKQLINCKCNETNTFVDIKSIIDDNTGNTMCDVIGIYFSFINIGATCDDFTKQLAELYDNVNKKNSDNENDINKIKKFEVVHVVLWSNVTEILDFDESFKNHINDLPWLAVPNQDYDRKTRLTRRYRIKSGVPTLILLEGAGGSIITRGGVERALADPGGLNFPWRPSHPKSTLEDGPLLSCGARESNEPMLHEELRHCIKGVYFSAHWCPPCKAFTPQLIDTYQRIRERGHNFEVIFVSSDRSEESYNVHTESMPWLRIPFNQEERRKKLATALDVQAIPTLVILDPRDNIITLEGRAELLEDPEGLNFPWTSRLVNILTEKYATSLHDAPAIIIFVEGEDCEIQFGESVLLPSAEAYRRDRPDYDPNYDDPEGTLQFFIAPDGETSEILREFVGLDDAVPLLTAIDIPRGVYAVMEDGAEITVDSVQQFVDRSRCDKLSWNKIAAHKSKNETNVHN</sequence>
<evidence type="ECO:0000313" key="2">
    <source>
        <dbReference type="EMBL" id="KAF7997217.1"/>
    </source>
</evidence>
<reference evidence="2 3" key="1">
    <citation type="submission" date="2020-08" db="EMBL/GenBank/DDBJ databases">
        <title>Aphidius gifuensis genome sequencing and assembly.</title>
        <authorList>
            <person name="Du Z."/>
        </authorList>
    </citation>
    <scope>NUCLEOTIDE SEQUENCE [LARGE SCALE GENOMIC DNA]</scope>
    <source>
        <strain evidence="2">YNYX2018</strain>
        <tissue evidence="2">Adults</tissue>
    </source>
</reference>
<dbReference type="GO" id="GO:0004791">
    <property type="term" value="F:thioredoxin-disulfide reductase (NADPH) activity"/>
    <property type="evidence" value="ECO:0007669"/>
    <property type="project" value="TreeGrafter"/>
</dbReference>
<dbReference type="InterPro" id="IPR013766">
    <property type="entry name" value="Thioredoxin_domain"/>
</dbReference>
<dbReference type="PROSITE" id="PS51352">
    <property type="entry name" value="THIOREDOXIN_2"/>
    <property type="match status" value="1"/>
</dbReference>
<dbReference type="PANTHER" id="PTHR46472:SF1">
    <property type="entry name" value="NUCLEOREDOXIN"/>
    <property type="match status" value="1"/>
</dbReference>
<proteinExistence type="predicted"/>
<dbReference type="AlphaFoldDB" id="A0A835CV90"/>
<dbReference type="EMBL" id="JACMRX010000001">
    <property type="protein sequence ID" value="KAF7997217.1"/>
    <property type="molecule type" value="Genomic_DNA"/>
</dbReference>
<comment type="caution">
    <text evidence="2">The sequence shown here is derived from an EMBL/GenBank/DDBJ whole genome shotgun (WGS) entry which is preliminary data.</text>
</comment>
<protein>
    <recommendedName>
        <fullName evidence="1">Thioredoxin domain-containing protein</fullName>
    </recommendedName>
</protein>
<evidence type="ECO:0000259" key="1">
    <source>
        <dbReference type="PROSITE" id="PS51352"/>
    </source>
</evidence>
<dbReference type="SUPFAM" id="SSF52833">
    <property type="entry name" value="Thioredoxin-like"/>
    <property type="match status" value="1"/>
</dbReference>
<evidence type="ECO:0000313" key="3">
    <source>
        <dbReference type="Proteomes" id="UP000639338"/>
    </source>
</evidence>
<keyword evidence="3" id="KW-1185">Reference proteome</keyword>
<organism evidence="2 3">
    <name type="scientific">Aphidius gifuensis</name>
    <name type="common">Parasitoid wasp</name>
    <dbReference type="NCBI Taxonomy" id="684658"/>
    <lineage>
        <taxon>Eukaryota</taxon>
        <taxon>Metazoa</taxon>
        <taxon>Ecdysozoa</taxon>
        <taxon>Arthropoda</taxon>
        <taxon>Hexapoda</taxon>
        <taxon>Insecta</taxon>
        <taxon>Pterygota</taxon>
        <taxon>Neoptera</taxon>
        <taxon>Endopterygota</taxon>
        <taxon>Hymenoptera</taxon>
        <taxon>Apocrita</taxon>
        <taxon>Ichneumonoidea</taxon>
        <taxon>Braconidae</taxon>
        <taxon>Aphidiinae</taxon>
        <taxon>Aphidius</taxon>
    </lineage>
</organism>
<name>A0A835CV90_APHGI</name>
<dbReference type="GO" id="GO:0005634">
    <property type="term" value="C:nucleus"/>
    <property type="evidence" value="ECO:0007669"/>
    <property type="project" value="TreeGrafter"/>
</dbReference>
<dbReference type="Proteomes" id="UP000639338">
    <property type="component" value="Unassembled WGS sequence"/>
</dbReference>
<gene>
    <name evidence="2" type="ORF">HCN44_005494</name>
</gene>
<dbReference type="InterPro" id="IPR036249">
    <property type="entry name" value="Thioredoxin-like_sf"/>
</dbReference>
<dbReference type="OrthoDB" id="9440957at2759"/>
<dbReference type="InterPro" id="IPR012336">
    <property type="entry name" value="Thioredoxin-like_fold"/>
</dbReference>
<dbReference type="GO" id="GO:0031397">
    <property type="term" value="P:negative regulation of protein ubiquitination"/>
    <property type="evidence" value="ECO:0007669"/>
    <property type="project" value="TreeGrafter"/>
</dbReference>
<dbReference type="PANTHER" id="PTHR46472">
    <property type="entry name" value="NUCLEOREDOXIN"/>
    <property type="match status" value="1"/>
</dbReference>
<accession>A0A835CV90</accession>
<dbReference type="GO" id="GO:0030178">
    <property type="term" value="P:negative regulation of Wnt signaling pathway"/>
    <property type="evidence" value="ECO:0007669"/>
    <property type="project" value="TreeGrafter"/>
</dbReference>
<feature type="domain" description="Thioredoxin" evidence="1">
    <location>
        <begin position="172"/>
        <end position="368"/>
    </location>
</feature>
<dbReference type="Gene3D" id="3.40.30.10">
    <property type="entry name" value="Glutaredoxin"/>
    <property type="match status" value="2"/>
</dbReference>
<dbReference type="Pfam" id="PF13905">
    <property type="entry name" value="Thioredoxin_8"/>
    <property type="match status" value="2"/>
</dbReference>